<evidence type="ECO:0000313" key="5">
    <source>
        <dbReference type="EMBL" id="WAR06027.1"/>
    </source>
</evidence>
<evidence type="ECO:0000256" key="4">
    <source>
        <dbReference type="ARBA" id="ARBA00023242"/>
    </source>
</evidence>
<sequence>RLGKYPFTTSWENPLNVVFLKSSIRFRLEPNPYRRICLHSAWCEDSTPLWNVSTLTLVHTMSVSSVFLRGARAMGAVLVDGVAPFGVKTNYPCASDWLVMRARGCFKTDPYAAKAWMLTAQSLFPHSFNIQFEAYSLEKLGKNSKEAAKLLEGLYSSFPEDRRLWSEVHSILEALQNEKVLAAIPAQVQCQMLLSVAERITDKLEQCRLLLLVLRKFPALVKEHGLKLVDSLLAAESFAKFQSPVNCYRKLLVCDVLPLVLQKGSGVKMKSSNLYLWLQKSVEFYISFITTPPSASEPATPLSPDLLSPTKTSRRAKIPGLQDREAVIPDPWASLYKLLYLIGHKQGWALEKDFYEKSREYQWQHILGVFNRAGQGGDTWSQQILYTTTVLFLECLYHYICSVDPDAFHTTSNANSVPLVIIEGFKSEQASSPTQPAVKRLKAESLLPQVHAIDTVPCSQRFVVLCTNWRMETWSWMGHFQTDMFLYQGAFQDAVRHLQNYSIGSKTKLQIRHSLQLACCYYCLSNYSKACELILDVISALPSSPPEPSDTPSTGNQYTFGSGRHLVLAPCSELQMIPYCIQMLITCFKEKAFAGKSDALLGHMLVLLQFDWPVNEELFAQIVKKIQKQGSFTYTQQRTVTRGVNKGVTEDFKVMMEKQVRRSEESVEDLVRQFLANERAMLLSSLV</sequence>
<proteinExistence type="inferred from homology"/>
<dbReference type="EMBL" id="CP111016">
    <property type="protein sequence ID" value="WAR06027.1"/>
    <property type="molecule type" value="Genomic_DNA"/>
</dbReference>
<dbReference type="InterPro" id="IPR026164">
    <property type="entry name" value="Int_cplx_su10"/>
</dbReference>
<reference evidence="5" key="1">
    <citation type="submission" date="2022-11" db="EMBL/GenBank/DDBJ databases">
        <title>Centuries of genome instability and evolution in soft-shell clam transmissible cancer (bioRxiv).</title>
        <authorList>
            <person name="Hart S.F.M."/>
            <person name="Yonemitsu M.A."/>
            <person name="Giersch R.M."/>
            <person name="Beal B.F."/>
            <person name="Arriagada G."/>
            <person name="Davis B.W."/>
            <person name="Ostrander E.A."/>
            <person name="Goff S.P."/>
            <person name="Metzger M.J."/>
        </authorList>
    </citation>
    <scope>NUCLEOTIDE SEQUENCE</scope>
    <source>
        <strain evidence="5">MELC-2E11</strain>
        <tissue evidence="5">Siphon/mantle</tissue>
    </source>
</reference>
<keyword evidence="4" id="KW-0539">Nucleus</keyword>
<protein>
    <recommendedName>
        <fullName evidence="3">Integrator complex subunit 10</fullName>
    </recommendedName>
</protein>
<evidence type="ECO:0000256" key="2">
    <source>
        <dbReference type="ARBA" id="ARBA00010391"/>
    </source>
</evidence>
<evidence type="ECO:0000256" key="1">
    <source>
        <dbReference type="ARBA" id="ARBA00004123"/>
    </source>
</evidence>
<feature type="non-terminal residue" evidence="5">
    <location>
        <position position="1"/>
    </location>
</feature>
<dbReference type="PANTHER" id="PTHR16055">
    <property type="entry name" value="INTEGRATOR COMPLEX SUBUNIT 10"/>
    <property type="match status" value="1"/>
</dbReference>
<organism evidence="5 6">
    <name type="scientific">Mya arenaria</name>
    <name type="common">Soft-shell clam</name>
    <dbReference type="NCBI Taxonomy" id="6604"/>
    <lineage>
        <taxon>Eukaryota</taxon>
        <taxon>Metazoa</taxon>
        <taxon>Spiralia</taxon>
        <taxon>Lophotrochozoa</taxon>
        <taxon>Mollusca</taxon>
        <taxon>Bivalvia</taxon>
        <taxon>Autobranchia</taxon>
        <taxon>Heteroconchia</taxon>
        <taxon>Euheterodonta</taxon>
        <taxon>Imparidentia</taxon>
        <taxon>Neoheterodontei</taxon>
        <taxon>Myida</taxon>
        <taxon>Myoidea</taxon>
        <taxon>Myidae</taxon>
        <taxon>Mya</taxon>
    </lineage>
</organism>
<comment type="subcellular location">
    <subcellularLocation>
        <location evidence="1">Nucleus</location>
    </subcellularLocation>
</comment>
<dbReference type="Pfam" id="PF21045">
    <property type="entry name" value="INT10"/>
    <property type="match status" value="3"/>
</dbReference>
<evidence type="ECO:0000256" key="3">
    <source>
        <dbReference type="ARBA" id="ARBA00016811"/>
    </source>
</evidence>
<dbReference type="Proteomes" id="UP001164746">
    <property type="component" value="Chromosome 5"/>
</dbReference>
<name>A0ABY7EB46_MYAAR</name>
<dbReference type="PANTHER" id="PTHR16055:SF2">
    <property type="entry name" value="INTEGRATOR COMPLEX SUBUNIT 10"/>
    <property type="match status" value="1"/>
</dbReference>
<comment type="similarity">
    <text evidence="2">Belongs to the Integrator subunit 10 family.</text>
</comment>
<keyword evidence="6" id="KW-1185">Reference proteome</keyword>
<gene>
    <name evidence="5" type="ORF">MAR_021396</name>
</gene>
<accession>A0ABY7EB46</accession>
<evidence type="ECO:0000313" key="6">
    <source>
        <dbReference type="Proteomes" id="UP001164746"/>
    </source>
</evidence>